<dbReference type="Proteomes" id="UP000199385">
    <property type="component" value="Chromosome I"/>
</dbReference>
<dbReference type="STRING" id="261654.GA0070611_2182"/>
<dbReference type="AlphaFoldDB" id="A0A1A8ZGC2"/>
<reference evidence="3" key="1">
    <citation type="submission" date="2016-06" db="EMBL/GenBank/DDBJ databases">
        <authorList>
            <person name="Varghese N."/>
            <person name="Submissions Spin"/>
        </authorList>
    </citation>
    <scope>NUCLEOTIDE SEQUENCE [LARGE SCALE GENOMIC DNA]</scope>
    <source>
        <strain evidence="3">DSM 44815</strain>
    </source>
</reference>
<feature type="signal peptide" evidence="1">
    <location>
        <begin position="1"/>
        <end position="33"/>
    </location>
</feature>
<gene>
    <name evidence="2" type="ORF">GA0070611_2182</name>
</gene>
<name>A0A1A8ZGC2_9ACTN</name>
<evidence type="ECO:0000313" key="3">
    <source>
        <dbReference type="Proteomes" id="UP000199385"/>
    </source>
</evidence>
<proteinExistence type="predicted"/>
<sequence length="361" mass="36058">MPTSTDRAGGRPGRFTAGLLVLAAVLTTLTAAAAPVTAAPVGVPVLARVDLGEPGSVLVVPGRPGRNLVRVPDVGWRVGGTADRLLPATARPGTDGAWATLDLAPGQREIWVGRAGRSVAVAVPVGTGPRAADELTGPDGPECATAVLGRLAAGRREPVTSCPAQRLAVPDRAALVAAIRFVAGRGVDTITLVGDDSPRSREATAAVTAEAGRHGLTVSATGGGPLVVVAGWELARRTLADVAAGRRAAPAGAYLAPWLLHAPLLDQPVGQVLALAFGPIEPGPQRYLGALAALAPDVPPSAGGYDAYLTATGGHLTGPVRLYAAARITVPGDVGGHAGHHGTAWLPGGTVTPVTNALDAG</sequence>
<feature type="chain" id="PRO_5008382634" evidence="1">
    <location>
        <begin position="34"/>
        <end position="361"/>
    </location>
</feature>
<dbReference type="EMBL" id="LT594323">
    <property type="protein sequence ID" value="SBT43065.1"/>
    <property type="molecule type" value="Genomic_DNA"/>
</dbReference>
<protein>
    <submittedName>
        <fullName evidence="2">Uncharacterized protein</fullName>
    </submittedName>
</protein>
<organism evidence="2 3">
    <name type="scientific">Micromonospora auratinigra</name>
    <dbReference type="NCBI Taxonomy" id="261654"/>
    <lineage>
        <taxon>Bacteria</taxon>
        <taxon>Bacillati</taxon>
        <taxon>Actinomycetota</taxon>
        <taxon>Actinomycetes</taxon>
        <taxon>Micromonosporales</taxon>
        <taxon>Micromonosporaceae</taxon>
        <taxon>Micromonospora</taxon>
    </lineage>
</organism>
<keyword evidence="1" id="KW-0732">Signal</keyword>
<dbReference type="RefSeq" id="WP_091661891.1">
    <property type="nucleotide sequence ID" value="NZ_LT594323.1"/>
</dbReference>
<accession>A0A1A8ZGC2</accession>
<dbReference type="OrthoDB" id="3590217at2"/>
<evidence type="ECO:0000313" key="2">
    <source>
        <dbReference type="EMBL" id="SBT43065.1"/>
    </source>
</evidence>
<dbReference type="PATRIC" id="fig|261654.4.peg.2222"/>
<evidence type="ECO:0000256" key="1">
    <source>
        <dbReference type="SAM" id="SignalP"/>
    </source>
</evidence>
<keyword evidence="3" id="KW-1185">Reference proteome</keyword>